<evidence type="ECO:0000313" key="4">
    <source>
        <dbReference type="Proteomes" id="UP001651690"/>
    </source>
</evidence>
<organism evidence="3 4">
    <name type="scientific">Mycolicibacterium arenosum</name>
    <dbReference type="NCBI Taxonomy" id="2952157"/>
    <lineage>
        <taxon>Bacteria</taxon>
        <taxon>Bacillati</taxon>
        <taxon>Actinomycetota</taxon>
        <taxon>Actinomycetes</taxon>
        <taxon>Mycobacteriales</taxon>
        <taxon>Mycobacteriaceae</taxon>
        <taxon>Mycolicibacterium</taxon>
    </lineage>
</organism>
<dbReference type="EMBL" id="JANDBD010000002">
    <property type="protein sequence ID" value="MCP9271759.1"/>
    <property type="molecule type" value="Genomic_DNA"/>
</dbReference>
<gene>
    <name evidence="3" type="ORF">NM203_06135</name>
</gene>
<feature type="chain" id="PRO_5045248559" evidence="2">
    <location>
        <begin position="21"/>
        <end position="471"/>
    </location>
</feature>
<reference evidence="3 4" key="1">
    <citation type="submission" date="2022-06" db="EMBL/GenBank/DDBJ databases">
        <title>Mycolicibacterium sp. CAU 1645 isolated from seawater.</title>
        <authorList>
            <person name="Kim W."/>
        </authorList>
    </citation>
    <scope>NUCLEOTIDE SEQUENCE [LARGE SCALE GENOMIC DNA]</scope>
    <source>
        <strain evidence="3 4">CAU 1645</strain>
    </source>
</reference>
<protein>
    <submittedName>
        <fullName evidence="3">Uncharacterized protein</fullName>
    </submittedName>
</protein>
<feature type="compositionally biased region" description="Low complexity" evidence="1">
    <location>
        <begin position="370"/>
        <end position="385"/>
    </location>
</feature>
<keyword evidence="2" id="KW-0732">Signal</keyword>
<dbReference type="RefSeq" id="WP_255058830.1">
    <property type="nucleotide sequence ID" value="NZ_JANDBD010000002.1"/>
</dbReference>
<comment type="caution">
    <text evidence="3">The sequence shown here is derived from an EMBL/GenBank/DDBJ whole genome shotgun (WGS) entry which is preliminary data.</text>
</comment>
<dbReference type="Proteomes" id="UP001651690">
    <property type="component" value="Unassembled WGS sequence"/>
</dbReference>
<keyword evidence="4" id="KW-1185">Reference proteome</keyword>
<feature type="signal peptide" evidence="2">
    <location>
        <begin position="1"/>
        <end position="20"/>
    </location>
</feature>
<accession>A0ABT1LXZ0</accession>
<evidence type="ECO:0000256" key="1">
    <source>
        <dbReference type="SAM" id="MobiDB-lite"/>
    </source>
</evidence>
<feature type="compositionally biased region" description="Low complexity" evidence="1">
    <location>
        <begin position="335"/>
        <end position="353"/>
    </location>
</feature>
<name>A0ABT1LXZ0_9MYCO</name>
<feature type="region of interest" description="Disordered" evidence="1">
    <location>
        <begin position="335"/>
        <end position="411"/>
    </location>
</feature>
<feature type="compositionally biased region" description="Gly residues" evidence="1">
    <location>
        <begin position="448"/>
        <end position="471"/>
    </location>
</feature>
<sequence>MALRPLLTAGIAVASAGVLALTPTIVPQLTEAQKNVVAMAEEQVTLAANLQDLINVFFGVDPAPNDDNIPPVTDAAGTAGFPGLIYQLLSEQQGGFAPNRAVLDQFFQFGLKEVVRQQLLLNNPSNAQFINDFFDGGLTQLAYRYASSGVTTPNQQVYLDYFFNQYSPNPALSGFSGVSYVRFKEAALAGDITPEQAQFIEDLYVNGGFTAVVRRQLLSGTSDPVQRQFLNDFFDGGVTQVVRTQLLSSTQDPQQLRDIALFFPDATTGYEGGITENIQDRFLAANSDPQQQAIINAFFDEGVAEVVRLLLVGPKPVPDEAEETFAARTFTASEVEDAGAPAPAAEPGQGDAEQLSAPAPAPAAPKGDDAPPVAAPVAVAPAADPTPNELAKSQVNAGAEEDATEAVKDGNKAEVTPILPFGSEGKSGSGSWGVFGQVADAIGKTIAGAGGGAQPGADGAGAGGDAGGGDS</sequence>
<evidence type="ECO:0000313" key="3">
    <source>
        <dbReference type="EMBL" id="MCP9271759.1"/>
    </source>
</evidence>
<evidence type="ECO:0000256" key="2">
    <source>
        <dbReference type="SAM" id="SignalP"/>
    </source>
</evidence>
<proteinExistence type="predicted"/>
<feature type="region of interest" description="Disordered" evidence="1">
    <location>
        <begin position="446"/>
        <end position="471"/>
    </location>
</feature>